<dbReference type="Proteomes" id="UP000216442">
    <property type="component" value="Unassembled WGS sequence"/>
</dbReference>
<dbReference type="AlphaFoldDB" id="A0A271LUZ2"/>
<protein>
    <recommendedName>
        <fullName evidence="4">Cytochrome c domain-containing protein</fullName>
    </recommendedName>
</protein>
<accession>A0A271LUZ2</accession>
<evidence type="ECO:0008006" key="4">
    <source>
        <dbReference type="Google" id="ProtNLM"/>
    </source>
</evidence>
<feature type="compositionally biased region" description="Polar residues" evidence="1">
    <location>
        <begin position="9"/>
        <end position="19"/>
    </location>
</feature>
<proteinExistence type="predicted"/>
<reference evidence="2 3" key="1">
    <citation type="submission" date="2017-08" db="EMBL/GenBank/DDBJ databases">
        <title>Mesorhizobium wenxinae sp. nov., a novel rhizobial species isolated from root nodules of chickpea (Cicer arietinum L.).</title>
        <authorList>
            <person name="Zhang J."/>
        </authorList>
    </citation>
    <scope>NUCLEOTIDE SEQUENCE [LARGE SCALE GENOMIC DNA]</scope>
    <source>
        <strain evidence="2 3">SDW018</strain>
    </source>
</reference>
<feature type="region of interest" description="Disordered" evidence="1">
    <location>
        <begin position="43"/>
        <end position="64"/>
    </location>
</feature>
<evidence type="ECO:0000313" key="2">
    <source>
        <dbReference type="EMBL" id="PAQ11884.1"/>
    </source>
</evidence>
<organism evidence="2 3">
    <name type="scientific">Mesorhizobium temperatum</name>
    <dbReference type="NCBI Taxonomy" id="241416"/>
    <lineage>
        <taxon>Bacteria</taxon>
        <taxon>Pseudomonadati</taxon>
        <taxon>Pseudomonadota</taxon>
        <taxon>Alphaproteobacteria</taxon>
        <taxon>Hyphomicrobiales</taxon>
        <taxon>Phyllobacteriaceae</taxon>
        <taxon>Mesorhizobium</taxon>
    </lineage>
</organism>
<sequence length="278" mass="30566">MHVDHLGASESSTGQIRTNSKLHRGQWGLREYRFDKESMRLLPTRTTGSPEPTLFSQNSPDSEATNDLVELVAESIRTEGSAHGPLLDPNINSFHLPGLPEHLLAAEMNAENRSLGDYAAVLHTEGNPDLIGTIKDAAEALAAEMNGQNDRLGADAEILHAEGNPDLSGNTDSPAEALELQIRKRIQSLSCAGCHQFSDRGRGGFKDDFRRPVCWQGTNNTHVTTTLRDGEYQISRALKFVFLPHREYVMRRYLAGNAPAKEDMSNDAQAAWVGLPHC</sequence>
<name>A0A271LUZ2_9HYPH</name>
<feature type="region of interest" description="Disordered" evidence="1">
    <location>
        <begin position="1"/>
        <end position="21"/>
    </location>
</feature>
<gene>
    <name evidence="2" type="ORF">CIT26_02600</name>
</gene>
<comment type="caution">
    <text evidence="2">The sequence shown here is derived from an EMBL/GenBank/DDBJ whole genome shotgun (WGS) entry which is preliminary data.</text>
</comment>
<keyword evidence="3" id="KW-1185">Reference proteome</keyword>
<evidence type="ECO:0000313" key="3">
    <source>
        <dbReference type="Proteomes" id="UP000216442"/>
    </source>
</evidence>
<dbReference type="EMBL" id="NPKJ01000013">
    <property type="protein sequence ID" value="PAQ11884.1"/>
    <property type="molecule type" value="Genomic_DNA"/>
</dbReference>
<feature type="compositionally biased region" description="Polar residues" evidence="1">
    <location>
        <begin position="44"/>
        <end position="64"/>
    </location>
</feature>
<evidence type="ECO:0000256" key="1">
    <source>
        <dbReference type="SAM" id="MobiDB-lite"/>
    </source>
</evidence>